<feature type="transmembrane region" description="Helical" evidence="5">
    <location>
        <begin position="230"/>
        <end position="248"/>
    </location>
</feature>
<evidence type="ECO:0000313" key="7">
    <source>
        <dbReference type="EMBL" id="MEX6429424.1"/>
    </source>
</evidence>
<accession>A0ABV3Y1I3</accession>
<gene>
    <name evidence="7" type="ORF">AB6A68_06165</name>
</gene>
<evidence type="ECO:0000256" key="3">
    <source>
        <dbReference type="ARBA" id="ARBA00022989"/>
    </source>
</evidence>
<dbReference type="InterPro" id="IPR011701">
    <property type="entry name" value="MFS"/>
</dbReference>
<feature type="transmembrane region" description="Helical" evidence="5">
    <location>
        <begin position="349"/>
        <end position="371"/>
    </location>
</feature>
<dbReference type="PROSITE" id="PS50850">
    <property type="entry name" value="MFS"/>
    <property type="match status" value="1"/>
</dbReference>
<dbReference type="PANTHER" id="PTHR23521:SF3">
    <property type="entry name" value="MFS TRANSPORTER"/>
    <property type="match status" value="1"/>
</dbReference>
<comment type="subcellular location">
    <subcellularLocation>
        <location evidence="1">Cell membrane</location>
        <topology evidence="1">Multi-pass membrane protein</topology>
    </subcellularLocation>
</comment>
<dbReference type="InterPro" id="IPR036259">
    <property type="entry name" value="MFS_trans_sf"/>
</dbReference>
<dbReference type="Gene3D" id="1.20.1250.20">
    <property type="entry name" value="MFS general substrate transporter like domains"/>
    <property type="match status" value="2"/>
</dbReference>
<comment type="caution">
    <text evidence="7">The sequence shown here is derived from an EMBL/GenBank/DDBJ whole genome shotgun (WGS) entry which is preliminary data.</text>
</comment>
<reference evidence="7 8" key="1">
    <citation type="submission" date="2024-07" db="EMBL/GenBank/DDBJ databases">
        <title>Draft Genome Sequence of Ferrimicrobium acidiphilum Strain YE2023, Isolated from a Pulp of Bioleach Reactor.</title>
        <authorList>
            <person name="Elkina Y.A."/>
            <person name="Bulaeva A.G."/>
            <person name="Beletsky A.V."/>
            <person name="Mardanov A.V."/>
        </authorList>
    </citation>
    <scope>NUCLEOTIDE SEQUENCE [LARGE SCALE GENOMIC DNA]</scope>
    <source>
        <strain evidence="7 8">YE2023</strain>
    </source>
</reference>
<dbReference type="Pfam" id="PF07690">
    <property type="entry name" value="MFS_1"/>
    <property type="match status" value="1"/>
</dbReference>
<keyword evidence="2 5" id="KW-0812">Transmembrane</keyword>
<feature type="transmembrane region" description="Helical" evidence="5">
    <location>
        <begin position="12"/>
        <end position="30"/>
    </location>
</feature>
<keyword evidence="3 5" id="KW-1133">Transmembrane helix</keyword>
<sequence>MSFKTRRSFSPWAALALIAIAEILTLSVWFSASVVSSPLAHLWHLNSIEVALLTASVQLGFVIGAVVSSLTGAADRFNARRVFSIGAASGAAVNVLFIVSGSWEIGILLRLLTGAAMVGVYPVAVKLVTQWSPARRGTAVGVLVGALTLGSALPHLILFLGVHAPWQSILVASSVLALLGAGIVALLLPDPPNETRRALSKISLVSLRSVLANKAAMLANYGYFGHMWELYAMWTWFPAFVYASFVIHGDQRGATATASVIGFLAIGVAGAIGSLTGGVLADKFGRTAIAGAAMAMSGLCALAIGVAYGGSPWVVIVIGMVWGFAVIADSAQFSAAVTELSAPEYVGTALTLQTAIGFLITIFSINLIAVLKDLIGWQWAFVSLSVGPFLGIYAMLRLRASAASIVMANGKR</sequence>
<feature type="transmembrane region" description="Helical" evidence="5">
    <location>
        <begin position="140"/>
        <end position="162"/>
    </location>
</feature>
<dbReference type="EMBL" id="JBFSHR010000016">
    <property type="protein sequence ID" value="MEX6429424.1"/>
    <property type="molecule type" value="Genomic_DNA"/>
</dbReference>
<feature type="transmembrane region" description="Helical" evidence="5">
    <location>
        <begin position="377"/>
        <end position="396"/>
    </location>
</feature>
<feature type="transmembrane region" description="Helical" evidence="5">
    <location>
        <begin position="107"/>
        <end position="128"/>
    </location>
</feature>
<dbReference type="Proteomes" id="UP001560267">
    <property type="component" value="Unassembled WGS sequence"/>
</dbReference>
<dbReference type="SUPFAM" id="SSF103473">
    <property type="entry name" value="MFS general substrate transporter"/>
    <property type="match status" value="1"/>
</dbReference>
<dbReference type="InterPro" id="IPR020846">
    <property type="entry name" value="MFS_dom"/>
</dbReference>
<evidence type="ECO:0000256" key="4">
    <source>
        <dbReference type="ARBA" id="ARBA00023136"/>
    </source>
</evidence>
<protein>
    <submittedName>
        <fullName evidence="7">MFS transporter</fullName>
    </submittedName>
</protein>
<proteinExistence type="predicted"/>
<feature type="transmembrane region" description="Helical" evidence="5">
    <location>
        <begin position="260"/>
        <end position="281"/>
    </location>
</feature>
<keyword evidence="8" id="KW-1185">Reference proteome</keyword>
<dbReference type="RefSeq" id="WP_369084416.1">
    <property type="nucleotide sequence ID" value="NZ_JBFSHR010000016.1"/>
</dbReference>
<keyword evidence="4 5" id="KW-0472">Membrane</keyword>
<feature type="transmembrane region" description="Helical" evidence="5">
    <location>
        <begin position="314"/>
        <end position="337"/>
    </location>
</feature>
<feature type="transmembrane region" description="Helical" evidence="5">
    <location>
        <begin position="168"/>
        <end position="188"/>
    </location>
</feature>
<evidence type="ECO:0000256" key="1">
    <source>
        <dbReference type="ARBA" id="ARBA00004651"/>
    </source>
</evidence>
<evidence type="ECO:0000259" key="6">
    <source>
        <dbReference type="PROSITE" id="PS50850"/>
    </source>
</evidence>
<feature type="domain" description="Major facilitator superfamily (MFS) profile" evidence="6">
    <location>
        <begin position="1"/>
        <end position="403"/>
    </location>
</feature>
<dbReference type="PANTHER" id="PTHR23521">
    <property type="entry name" value="TRANSPORTER MFS SUPERFAMILY"/>
    <property type="match status" value="1"/>
</dbReference>
<evidence type="ECO:0000256" key="2">
    <source>
        <dbReference type="ARBA" id="ARBA00022692"/>
    </source>
</evidence>
<organism evidence="7 8">
    <name type="scientific">Ferrimicrobium acidiphilum</name>
    <dbReference type="NCBI Taxonomy" id="121039"/>
    <lineage>
        <taxon>Bacteria</taxon>
        <taxon>Bacillati</taxon>
        <taxon>Actinomycetota</taxon>
        <taxon>Acidimicrobiia</taxon>
        <taxon>Acidimicrobiales</taxon>
        <taxon>Acidimicrobiaceae</taxon>
        <taxon>Ferrimicrobium</taxon>
    </lineage>
</organism>
<evidence type="ECO:0000256" key="5">
    <source>
        <dbReference type="SAM" id="Phobius"/>
    </source>
</evidence>
<name>A0ABV3Y1I3_9ACTN</name>
<feature type="transmembrane region" description="Helical" evidence="5">
    <location>
        <begin position="50"/>
        <end position="70"/>
    </location>
</feature>
<feature type="transmembrane region" description="Helical" evidence="5">
    <location>
        <begin position="288"/>
        <end position="308"/>
    </location>
</feature>
<evidence type="ECO:0000313" key="8">
    <source>
        <dbReference type="Proteomes" id="UP001560267"/>
    </source>
</evidence>
<feature type="transmembrane region" description="Helical" evidence="5">
    <location>
        <begin position="82"/>
        <end position="101"/>
    </location>
</feature>